<reference evidence="2 3" key="1">
    <citation type="submission" date="2014-06" db="EMBL/GenBank/DDBJ databases">
        <title>Evolutionary Origins and Diversification of the Mycorrhizal Mutualists.</title>
        <authorList>
            <consortium name="DOE Joint Genome Institute"/>
            <consortium name="Mycorrhizal Genomics Consortium"/>
            <person name="Kohler A."/>
            <person name="Kuo A."/>
            <person name="Nagy L.G."/>
            <person name="Floudas D."/>
            <person name="Copeland A."/>
            <person name="Barry K.W."/>
            <person name="Cichocki N."/>
            <person name="Veneault-Fourrey C."/>
            <person name="LaButti K."/>
            <person name="Lindquist E.A."/>
            <person name="Lipzen A."/>
            <person name="Lundell T."/>
            <person name="Morin E."/>
            <person name="Murat C."/>
            <person name="Riley R."/>
            <person name="Ohm R."/>
            <person name="Sun H."/>
            <person name="Tunlid A."/>
            <person name="Henrissat B."/>
            <person name="Grigoriev I.V."/>
            <person name="Hibbett D.S."/>
            <person name="Martin F."/>
        </authorList>
    </citation>
    <scope>NUCLEOTIDE SEQUENCE [LARGE SCALE GENOMIC DNA]</scope>
    <source>
        <strain evidence="2 3">SS14</strain>
    </source>
</reference>
<feature type="compositionally biased region" description="Basic and acidic residues" evidence="1">
    <location>
        <begin position="183"/>
        <end position="202"/>
    </location>
</feature>
<feature type="non-terminal residue" evidence="2">
    <location>
        <position position="1"/>
    </location>
</feature>
<evidence type="ECO:0000256" key="1">
    <source>
        <dbReference type="SAM" id="MobiDB-lite"/>
    </source>
</evidence>
<accession>A0A0C9TBP9</accession>
<dbReference type="Proteomes" id="UP000054279">
    <property type="component" value="Unassembled WGS sequence"/>
</dbReference>
<dbReference type="AlphaFoldDB" id="A0A0C9TBP9"/>
<evidence type="ECO:0000313" key="3">
    <source>
        <dbReference type="Proteomes" id="UP000054279"/>
    </source>
</evidence>
<dbReference type="EMBL" id="KN837364">
    <property type="protein sequence ID" value="KIJ26563.1"/>
    <property type="molecule type" value="Genomic_DNA"/>
</dbReference>
<feature type="compositionally biased region" description="Basic and acidic residues" evidence="1">
    <location>
        <begin position="98"/>
        <end position="110"/>
    </location>
</feature>
<feature type="compositionally biased region" description="Polar residues" evidence="1">
    <location>
        <begin position="114"/>
        <end position="142"/>
    </location>
</feature>
<feature type="non-terminal residue" evidence="2">
    <location>
        <position position="232"/>
    </location>
</feature>
<feature type="compositionally biased region" description="Low complexity" evidence="1">
    <location>
        <begin position="44"/>
        <end position="62"/>
    </location>
</feature>
<proteinExistence type="predicted"/>
<feature type="compositionally biased region" description="Acidic residues" evidence="1">
    <location>
        <begin position="17"/>
        <end position="27"/>
    </location>
</feature>
<evidence type="ECO:0000313" key="2">
    <source>
        <dbReference type="EMBL" id="KIJ26563.1"/>
    </source>
</evidence>
<feature type="region of interest" description="Disordered" evidence="1">
    <location>
        <begin position="1"/>
        <end position="232"/>
    </location>
</feature>
<protein>
    <submittedName>
        <fullName evidence="2">Uncharacterized protein</fullName>
    </submittedName>
</protein>
<sequence length="232" mass="24931">TTAKGKRRAPTPIIVQSDEDSEDDLDPLPESLQGGPKRSPRTYKSNSKSKAQMQAKAAAPSDSDSDSDSDIVSVSDIVGYVKKKNAASNSASKTKRTPVKDSSRRTEPLKGPDSSPNRTAKTSKQTSSPTKPNGSVTRTYSIHASALEAPSSSSKRGRAFDRDGALRSPSRSRSASPKRRRTQQVDDTVKKPKKTEKAREESVVSPIVTGGRSRRSAAVAATQKLHNEIMPD</sequence>
<dbReference type="HOGENOM" id="CLU_1197387_0_0_1"/>
<keyword evidence="3" id="KW-1185">Reference proteome</keyword>
<gene>
    <name evidence="2" type="ORF">M422DRAFT_272322</name>
</gene>
<name>A0A0C9TBP9_SPHS4</name>
<organism evidence="2 3">
    <name type="scientific">Sphaerobolus stellatus (strain SS14)</name>
    <dbReference type="NCBI Taxonomy" id="990650"/>
    <lineage>
        <taxon>Eukaryota</taxon>
        <taxon>Fungi</taxon>
        <taxon>Dikarya</taxon>
        <taxon>Basidiomycota</taxon>
        <taxon>Agaricomycotina</taxon>
        <taxon>Agaricomycetes</taxon>
        <taxon>Phallomycetidae</taxon>
        <taxon>Geastrales</taxon>
        <taxon>Sphaerobolaceae</taxon>
        <taxon>Sphaerobolus</taxon>
    </lineage>
</organism>